<dbReference type="STRING" id="1505087.AYJ54_05540"/>
<dbReference type="AlphaFoldDB" id="A0A176Z368"/>
<proteinExistence type="predicted"/>
<dbReference type="RefSeq" id="WP_063696752.1">
    <property type="nucleotide sequence ID" value="NZ_LUUB01000024.1"/>
</dbReference>
<keyword evidence="2" id="KW-1185">Reference proteome</keyword>
<evidence type="ECO:0000313" key="2">
    <source>
        <dbReference type="Proteomes" id="UP000076959"/>
    </source>
</evidence>
<accession>A0A176Z368</accession>
<name>A0A176Z368_9BRAD</name>
<evidence type="ECO:0000313" key="1">
    <source>
        <dbReference type="EMBL" id="OAF15160.1"/>
    </source>
</evidence>
<gene>
    <name evidence="1" type="ORF">AYJ54_05540</name>
</gene>
<reference evidence="1 2" key="1">
    <citation type="submission" date="2016-03" db="EMBL/GenBank/DDBJ databases">
        <title>Draft Genome Sequence of the Strain BR 10245 (Bradyrhizobium sp.) isolated from nodules of Centrolobium paraense.</title>
        <authorList>
            <person name="Simoes-Araujo J.L.Sr."/>
            <person name="Barauna A.C."/>
            <person name="Silva K."/>
            <person name="Zilli J.E."/>
        </authorList>
    </citation>
    <scope>NUCLEOTIDE SEQUENCE [LARGE SCALE GENOMIC DNA]</scope>
    <source>
        <strain evidence="1 2">BR 10245</strain>
    </source>
</reference>
<organism evidence="1 2">
    <name type="scientific">Bradyrhizobium centrolobii</name>
    <dbReference type="NCBI Taxonomy" id="1505087"/>
    <lineage>
        <taxon>Bacteria</taxon>
        <taxon>Pseudomonadati</taxon>
        <taxon>Pseudomonadota</taxon>
        <taxon>Alphaproteobacteria</taxon>
        <taxon>Hyphomicrobiales</taxon>
        <taxon>Nitrobacteraceae</taxon>
        <taxon>Bradyrhizobium</taxon>
    </lineage>
</organism>
<protein>
    <submittedName>
        <fullName evidence="1">Uncharacterized protein</fullName>
    </submittedName>
</protein>
<dbReference type="EMBL" id="LUUB01000024">
    <property type="protein sequence ID" value="OAF15160.1"/>
    <property type="molecule type" value="Genomic_DNA"/>
</dbReference>
<comment type="caution">
    <text evidence="1">The sequence shown here is derived from an EMBL/GenBank/DDBJ whole genome shotgun (WGS) entry which is preliminary data.</text>
</comment>
<sequence>MVPSTTFLGLRREQINHARRQLLIAWLTVVLDPVAVLVGLLDDQQLVVELIGGRQSPLAEARAVFQDVATDQLKSDFVVAWSLSKQRAS</sequence>
<dbReference type="Proteomes" id="UP000076959">
    <property type="component" value="Unassembled WGS sequence"/>
</dbReference>